<evidence type="ECO:0000256" key="1">
    <source>
        <dbReference type="SAM" id="MobiDB-lite"/>
    </source>
</evidence>
<sequence>MPKKIPPQAPTKSGKQAKKPPGPGVKSPPLFSAPPRRGGQETRHRWTFLTNHSHVLILLNAEPDLVLREIAARVGITERAIQQILADLQEEGFIEREKIGRRNHYRVKTDHYLRHPIEAHCKVADLLSLIVDHPDAKKNAWL</sequence>
<evidence type="ECO:0000313" key="3">
    <source>
        <dbReference type="Proteomes" id="UP000317429"/>
    </source>
</evidence>
<dbReference type="InterPro" id="IPR011991">
    <property type="entry name" value="ArsR-like_HTH"/>
</dbReference>
<dbReference type="AlphaFoldDB" id="A0A518DCB4"/>
<dbReference type="Proteomes" id="UP000317429">
    <property type="component" value="Chromosome"/>
</dbReference>
<dbReference type="Gene3D" id="1.10.10.10">
    <property type="entry name" value="Winged helix-like DNA-binding domain superfamily/Winged helix DNA-binding domain"/>
    <property type="match status" value="1"/>
</dbReference>
<dbReference type="CDD" id="cd00090">
    <property type="entry name" value="HTH_ARSR"/>
    <property type="match status" value="1"/>
</dbReference>
<name>A0A518DCB4_9BACT</name>
<feature type="region of interest" description="Disordered" evidence="1">
    <location>
        <begin position="1"/>
        <end position="43"/>
    </location>
</feature>
<dbReference type="InterPro" id="IPR036388">
    <property type="entry name" value="WH-like_DNA-bd_sf"/>
</dbReference>
<dbReference type="GO" id="GO:0006355">
    <property type="term" value="P:regulation of DNA-templated transcription"/>
    <property type="evidence" value="ECO:0007669"/>
    <property type="project" value="UniProtKB-ARBA"/>
</dbReference>
<keyword evidence="3" id="KW-1185">Reference proteome</keyword>
<dbReference type="OrthoDB" id="371140at2"/>
<proteinExistence type="predicted"/>
<accession>A0A518DCB4</accession>
<organism evidence="2 3">
    <name type="scientific">Pirellulimonas nuda</name>
    <dbReference type="NCBI Taxonomy" id="2528009"/>
    <lineage>
        <taxon>Bacteria</taxon>
        <taxon>Pseudomonadati</taxon>
        <taxon>Planctomycetota</taxon>
        <taxon>Planctomycetia</taxon>
        <taxon>Pirellulales</taxon>
        <taxon>Lacipirellulaceae</taxon>
        <taxon>Pirellulimonas</taxon>
    </lineage>
</organism>
<protein>
    <submittedName>
        <fullName evidence="2">MarR family protein</fullName>
    </submittedName>
</protein>
<gene>
    <name evidence="2" type="ORF">Pla175_24890</name>
</gene>
<evidence type="ECO:0000313" key="2">
    <source>
        <dbReference type="EMBL" id="QDU89103.1"/>
    </source>
</evidence>
<dbReference type="SUPFAM" id="SSF46785">
    <property type="entry name" value="Winged helix' DNA-binding domain"/>
    <property type="match status" value="1"/>
</dbReference>
<dbReference type="RefSeq" id="WP_145284951.1">
    <property type="nucleotide sequence ID" value="NZ_CP036291.1"/>
</dbReference>
<dbReference type="KEGG" id="pnd:Pla175_24890"/>
<dbReference type="Pfam" id="PF13412">
    <property type="entry name" value="HTH_24"/>
    <property type="match status" value="1"/>
</dbReference>
<reference evidence="2 3" key="1">
    <citation type="submission" date="2019-02" db="EMBL/GenBank/DDBJ databases">
        <title>Deep-cultivation of Planctomycetes and their phenomic and genomic characterization uncovers novel biology.</title>
        <authorList>
            <person name="Wiegand S."/>
            <person name="Jogler M."/>
            <person name="Boedeker C."/>
            <person name="Pinto D."/>
            <person name="Vollmers J."/>
            <person name="Rivas-Marin E."/>
            <person name="Kohn T."/>
            <person name="Peeters S.H."/>
            <person name="Heuer A."/>
            <person name="Rast P."/>
            <person name="Oberbeckmann S."/>
            <person name="Bunk B."/>
            <person name="Jeske O."/>
            <person name="Meyerdierks A."/>
            <person name="Storesund J.E."/>
            <person name="Kallscheuer N."/>
            <person name="Luecker S."/>
            <person name="Lage O.M."/>
            <person name="Pohl T."/>
            <person name="Merkel B.J."/>
            <person name="Hornburger P."/>
            <person name="Mueller R.-W."/>
            <person name="Bruemmer F."/>
            <person name="Labrenz M."/>
            <person name="Spormann A.M."/>
            <person name="Op den Camp H."/>
            <person name="Overmann J."/>
            <person name="Amann R."/>
            <person name="Jetten M.S.M."/>
            <person name="Mascher T."/>
            <person name="Medema M.H."/>
            <person name="Devos D.P."/>
            <person name="Kaster A.-K."/>
            <person name="Ovreas L."/>
            <person name="Rohde M."/>
            <person name="Galperin M.Y."/>
            <person name="Jogler C."/>
        </authorList>
    </citation>
    <scope>NUCLEOTIDE SEQUENCE [LARGE SCALE GENOMIC DNA]</scope>
    <source>
        <strain evidence="2 3">Pla175</strain>
    </source>
</reference>
<dbReference type="InterPro" id="IPR036390">
    <property type="entry name" value="WH_DNA-bd_sf"/>
</dbReference>
<dbReference type="EMBL" id="CP036291">
    <property type="protein sequence ID" value="QDU89103.1"/>
    <property type="molecule type" value="Genomic_DNA"/>
</dbReference>